<comment type="caution">
    <text evidence="2">The sequence shown here is derived from an EMBL/GenBank/DDBJ whole genome shotgun (WGS) entry which is preliminary data.</text>
</comment>
<proteinExistence type="predicted"/>
<feature type="region of interest" description="Disordered" evidence="1">
    <location>
        <begin position="464"/>
        <end position="506"/>
    </location>
</feature>
<sequence>MTDIVEVRDAIAHITARTGDPDAWRQGLSAADVSVLLPATVIDTGALTGLLATIRAKHPALFDPATGDPITPPKPPVVPGPAPSGERGQQGEAADAIKKAENGLAKQNSTVAQVDLHVVTAILNAHVTTAHGGAELQALQRDVEEAVRARTDLDTPAGARDFQRYLIDKLREIGAVVETAHLDDTSKAALAGAWTALYESAKSGVTPTAAPTVTATARPASASDSVLPAYGADTAVAAGDPALDQLLGDDLGPDVGWPGTAGTAPPAPAPPAALPMMSGLPQLGGGSPAPGGGIGGGLPGALAGPRMDETPAESWPTRPSGGTSLEDLLREEGLLDDPETSTPEASDVDDEVGSEGGPSPDQPAPAGPTEVHLPNGDTVTVANPQIAKVIEAAVGGTPIGDAFRQQGIIVPPPGTAVAHPLDPGRVGSGDIGMFSDRQALALDRSRALFNGQIQPVASVSGPSFLGWLHPPGPGPTTPSASSPTAAPESPSSPQQTRPATSAGRTG</sequence>
<feature type="compositionally biased region" description="Low complexity" evidence="1">
    <location>
        <begin position="477"/>
        <end position="493"/>
    </location>
</feature>
<feature type="compositionally biased region" description="Gly residues" evidence="1">
    <location>
        <begin position="282"/>
        <end position="299"/>
    </location>
</feature>
<protein>
    <submittedName>
        <fullName evidence="2">DUF4226 domain-containing protein</fullName>
    </submittedName>
</protein>
<dbReference type="Proteomes" id="UP001526201">
    <property type="component" value="Unassembled WGS sequence"/>
</dbReference>
<gene>
    <name evidence="2" type="ORF">H7J73_09265</name>
</gene>
<feature type="compositionally biased region" description="Pro residues" evidence="1">
    <location>
        <begin position="70"/>
        <end position="82"/>
    </location>
</feature>
<evidence type="ECO:0000313" key="2">
    <source>
        <dbReference type="EMBL" id="MCV7226219.1"/>
    </source>
</evidence>
<evidence type="ECO:0000313" key="3">
    <source>
        <dbReference type="Proteomes" id="UP001526201"/>
    </source>
</evidence>
<reference evidence="2 3" key="1">
    <citation type="journal article" date="2022" name="BMC Genomics">
        <title>Comparative genome analysis of mycobacteria focusing on tRNA and non-coding RNA.</title>
        <authorList>
            <person name="Behra P.R.K."/>
            <person name="Pettersson B.M.F."/>
            <person name="Ramesh M."/>
            <person name="Das S."/>
            <person name="Dasgupta S."/>
            <person name="Kirsebom L.A."/>
        </authorList>
    </citation>
    <scope>NUCLEOTIDE SEQUENCE [LARGE SCALE GENOMIC DNA]</scope>
    <source>
        <strain evidence="2 3">DSM 44078</strain>
    </source>
</reference>
<dbReference type="EMBL" id="JACKTY010000020">
    <property type="protein sequence ID" value="MCV7226219.1"/>
    <property type="molecule type" value="Genomic_DNA"/>
</dbReference>
<name>A0ABT3C9Q8_9MYCO</name>
<dbReference type="Pfam" id="PF10774">
    <property type="entry name" value="DUF4226"/>
    <property type="match status" value="1"/>
</dbReference>
<keyword evidence="3" id="KW-1185">Reference proteome</keyword>
<feature type="compositionally biased region" description="Low complexity" evidence="1">
    <location>
        <begin position="243"/>
        <end position="264"/>
    </location>
</feature>
<feature type="region of interest" description="Disordered" evidence="1">
    <location>
        <begin position="243"/>
        <end position="377"/>
    </location>
</feature>
<accession>A0ABT3C9Q8</accession>
<organism evidence="2 3">
    <name type="scientific">Mycolicibacterium komossense</name>
    <dbReference type="NCBI Taxonomy" id="1779"/>
    <lineage>
        <taxon>Bacteria</taxon>
        <taxon>Bacillati</taxon>
        <taxon>Actinomycetota</taxon>
        <taxon>Actinomycetes</taxon>
        <taxon>Mycobacteriales</taxon>
        <taxon>Mycobacteriaceae</taxon>
        <taxon>Mycolicibacterium</taxon>
    </lineage>
</organism>
<evidence type="ECO:0000256" key="1">
    <source>
        <dbReference type="SAM" id="MobiDB-lite"/>
    </source>
</evidence>
<feature type="compositionally biased region" description="Polar residues" evidence="1">
    <location>
        <begin position="494"/>
        <end position="506"/>
    </location>
</feature>
<dbReference type="RefSeq" id="WP_264067046.1">
    <property type="nucleotide sequence ID" value="NZ_JACKTY010000020.1"/>
</dbReference>
<feature type="region of interest" description="Disordered" evidence="1">
    <location>
        <begin position="63"/>
        <end position="94"/>
    </location>
</feature>
<dbReference type="InterPro" id="IPR019710">
    <property type="entry name" value="DUF4226"/>
</dbReference>